<protein>
    <submittedName>
        <fullName evidence="2">Endonuclease YncB(Thermonuclease family)</fullName>
    </submittedName>
</protein>
<feature type="signal peptide" evidence="1">
    <location>
        <begin position="1"/>
        <end position="31"/>
    </location>
</feature>
<dbReference type="SUPFAM" id="SSF50199">
    <property type="entry name" value="Staphylococcal nuclease"/>
    <property type="match status" value="1"/>
</dbReference>
<sequence>MLQHFSRLTGASLKPSLVVLLLATTMHGAGAEERRADAERRLPFARAGDRIWTDRPVRVDRDNQPYQRIPGIRYRFTLGLRAGRGVTVTDGGSFILKGTVYLLSRVFAPPPHRLCRTDEGQRFVCGARARAYLRKTILNHYLECRSDRLGRYVRLIDCRLGNLDLAQVLVESGNVRAVAGAGLEAVEAQAVASRSGTWADPLCRAGDC</sequence>
<evidence type="ECO:0000313" key="2">
    <source>
        <dbReference type="EMBL" id="MBP1848946.1"/>
    </source>
</evidence>
<evidence type="ECO:0000313" key="3">
    <source>
        <dbReference type="Proteomes" id="UP000759443"/>
    </source>
</evidence>
<keyword evidence="2" id="KW-0255">Endonuclease</keyword>
<keyword evidence="1" id="KW-0732">Signal</keyword>
<dbReference type="RefSeq" id="WP_209941684.1">
    <property type="nucleotide sequence ID" value="NZ_JAGGJU010000001.1"/>
</dbReference>
<comment type="caution">
    <text evidence="2">The sequence shown here is derived from an EMBL/GenBank/DDBJ whole genome shotgun (WGS) entry which is preliminary data.</text>
</comment>
<dbReference type="Proteomes" id="UP000759443">
    <property type="component" value="Unassembled WGS sequence"/>
</dbReference>
<keyword evidence="2" id="KW-0540">Nuclease</keyword>
<dbReference type="EMBL" id="JAGGJU010000001">
    <property type="protein sequence ID" value="MBP1848946.1"/>
    <property type="molecule type" value="Genomic_DNA"/>
</dbReference>
<gene>
    <name evidence="2" type="ORF">J2Z17_000363</name>
</gene>
<keyword evidence="3" id="KW-1185">Reference proteome</keyword>
<dbReference type="GO" id="GO:0004519">
    <property type="term" value="F:endonuclease activity"/>
    <property type="evidence" value="ECO:0007669"/>
    <property type="project" value="UniProtKB-KW"/>
</dbReference>
<dbReference type="Gene3D" id="2.40.50.90">
    <property type="match status" value="1"/>
</dbReference>
<dbReference type="InterPro" id="IPR035437">
    <property type="entry name" value="SNase_OB-fold_sf"/>
</dbReference>
<reference evidence="2 3" key="1">
    <citation type="submission" date="2021-03" db="EMBL/GenBank/DDBJ databases">
        <title>Genomic Encyclopedia of Type Strains, Phase IV (KMG-IV): sequencing the most valuable type-strain genomes for metagenomic binning, comparative biology and taxonomic classification.</title>
        <authorList>
            <person name="Goeker M."/>
        </authorList>
    </citation>
    <scope>NUCLEOTIDE SEQUENCE [LARGE SCALE GENOMIC DNA]</scope>
    <source>
        <strain evidence="2 3">DSM 21600</strain>
    </source>
</reference>
<organism evidence="2 3">
    <name type="scientific">Rhizobium halophytocola</name>
    <dbReference type="NCBI Taxonomy" id="735519"/>
    <lineage>
        <taxon>Bacteria</taxon>
        <taxon>Pseudomonadati</taxon>
        <taxon>Pseudomonadota</taxon>
        <taxon>Alphaproteobacteria</taxon>
        <taxon>Hyphomicrobiales</taxon>
        <taxon>Rhizobiaceae</taxon>
        <taxon>Rhizobium/Agrobacterium group</taxon>
        <taxon>Rhizobium</taxon>
    </lineage>
</organism>
<name>A0ABS4DTD7_9HYPH</name>
<accession>A0ABS4DTD7</accession>
<proteinExistence type="predicted"/>
<evidence type="ECO:0000256" key="1">
    <source>
        <dbReference type="SAM" id="SignalP"/>
    </source>
</evidence>
<keyword evidence="2" id="KW-0378">Hydrolase</keyword>
<feature type="chain" id="PRO_5045522307" evidence="1">
    <location>
        <begin position="32"/>
        <end position="208"/>
    </location>
</feature>